<feature type="compositionally biased region" description="Basic and acidic residues" evidence="1">
    <location>
        <begin position="32"/>
        <end position="49"/>
    </location>
</feature>
<proteinExistence type="predicted"/>
<evidence type="ECO:0000313" key="2">
    <source>
        <dbReference type="EMBL" id="RPD98115.1"/>
    </source>
</evidence>
<protein>
    <submittedName>
        <fullName evidence="2">Uncharacterized protein</fullName>
    </submittedName>
</protein>
<reference evidence="2 3" key="1">
    <citation type="submission" date="2018-11" db="EMBL/GenBank/DDBJ databases">
        <title>Whole genome sequencing of Pantoea sp. RIT388.</title>
        <authorList>
            <person name="Gan H.M."/>
            <person name="Hudson A.O."/>
        </authorList>
    </citation>
    <scope>NUCLEOTIDE SEQUENCE [LARGE SCALE GENOMIC DNA]</scope>
    <source>
        <strain evidence="2 3">RIT388</strain>
    </source>
</reference>
<dbReference type="Proteomes" id="UP000281332">
    <property type="component" value="Unassembled WGS sequence"/>
</dbReference>
<feature type="compositionally biased region" description="Basic and acidic residues" evidence="1">
    <location>
        <begin position="64"/>
        <end position="77"/>
    </location>
</feature>
<evidence type="ECO:0000313" key="3">
    <source>
        <dbReference type="Proteomes" id="UP000281332"/>
    </source>
</evidence>
<accession>A0A3N4NR38</accession>
<sequence>MPIMCRIPAMPDAPSPAALTLPTPENGATGRRNAEPQRESKQDGEDSKFVQDALTRLTADAGDAEGKTEGSADSSERRRTRPRRSSRRRVSGRYILRM</sequence>
<organism evidence="2 3">
    <name type="scientific">Candidatus Pantoea deserta</name>
    <dbReference type="NCBI Taxonomy" id="1869313"/>
    <lineage>
        <taxon>Bacteria</taxon>
        <taxon>Pseudomonadati</taxon>
        <taxon>Pseudomonadota</taxon>
        <taxon>Gammaproteobacteria</taxon>
        <taxon>Enterobacterales</taxon>
        <taxon>Erwiniaceae</taxon>
        <taxon>Pantoea</taxon>
    </lineage>
</organism>
<gene>
    <name evidence="2" type="ORF">BBB56_16240</name>
</gene>
<comment type="caution">
    <text evidence="2">The sequence shown here is derived from an EMBL/GenBank/DDBJ whole genome shotgun (WGS) entry which is preliminary data.</text>
</comment>
<name>A0A3N4NR38_9GAMM</name>
<evidence type="ECO:0000256" key="1">
    <source>
        <dbReference type="SAM" id="MobiDB-lite"/>
    </source>
</evidence>
<keyword evidence="3" id="KW-1185">Reference proteome</keyword>
<dbReference type="AlphaFoldDB" id="A0A3N4NR38"/>
<feature type="compositionally biased region" description="Low complexity" evidence="1">
    <location>
        <begin position="15"/>
        <end position="24"/>
    </location>
</feature>
<dbReference type="EMBL" id="RMVG01000013">
    <property type="protein sequence ID" value="RPD98115.1"/>
    <property type="molecule type" value="Genomic_DNA"/>
</dbReference>
<feature type="compositionally biased region" description="Basic residues" evidence="1">
    <location>
        <begin position="78"/>
        <end position="91"/>
    </location>
</feature>
<feature type="region of interest" description="Disordered" evidence="1">
    <location>
        <begin position="1"/>
        <end position="98"/>
    </location>
</feature>